<evidence type="ECO:0000313" key="2">
    <source>
        <dbReference type="EMBL" id="AER54978.1"/>
    </source>
</evidence>
<evidence type="ECO:0008006" key="4">
    <source>
        <dbReference type="Google" id="ProtNLM"/>
    </source>
</evidence>
<dbReference type="RefSeq" id="WP_014159156.1">
    <property type="nucleotide sequence ID" value="NC_016147.2"/>
</dbReference>
<evidence type="ECO:0000256" key="1">
    <source>
        <dbReference type="SAM" id="Phobius"/>
    </source>
</evidence>
<protein>
    <recommendedName>
        <fullName evidence="4">Transmembrane protein</fullName>
    </recommendedName>
</protein>
<feature type="transmembrane region" description="Helical" evidence="1">
    <location>
        <begin position="6"/>
        <end position="24"/>
    </location>
</feature>
<dbReference type="HOGENOM" id="CLU_204563_0_0_6"/>
<dbReference type="KEGG" id="psd:DSC_01625"/>
<sequence>MDTANLIWGMLFGAIGGGYLVYGLRQKLLVPALCGLALGLLGWWVDAAWLTLSIGIVLMAVPYFFRF</sequence>
<proteinExistence type="predicted"/>
<reference evidence="2 3" key="1">
    <citation type="journal article" date="2012" name="J. Bacteriol.">
        <title>Complete Genome Sequence of the BTEX-Degrading Bacterium Pseudoxanthomonas spadix BD-a59.</title>
        <authorList>
            <person name="Lee S.H."/>
            <person name="Jin H.M."/>
            <person name="Lee H.J."/>
            <person name="Kim J.M."/>
            <person name="Jeon C.O."/>
        </authorList>
    </citation>
    <scope>NUCLEOTIDE SEQUENCE [LARGE SCALE GENOMIC DNA]</scope>
    <source>
        <strain evidence="2 3">BD-a59</strain>
    </source>
</reference>
<organism evidence="2 3">
    <name type="scientific">Pseudoxanthomonas spadix (strain BD-a59)</name>
    <dbReference type="NCBI Taxonomy" id="1045855"/>
    <lineage>
        <taxon>Bacteria</taxon>
        <taxon>Pseudomonadati</taxon>
        <taxon>Pseudomonadota</taxon>
        <taxon>Gammaproteobacteria</taxon>
        <taxon>Lysobacterales</taxon>
        <taxon>Lysobacteraceae</taxon>
        <taxon>Pseudoxanthomonas</taxon>
    </lineage>
</organism>
<dbReference type="EMBL" id="CP003093">
    <property type="protein sequence ID" value="AER54978.1"/>
    <property type="molecule type" value="Genomic_DNA"/>
</dbReference>
<dbReference type="Proteomes" id="UP000005870">
    <property type="component" value="Chromosome"/>
</dbReference>
<keyword evidence="3" id="KW-1185">Reference proteome</keyword>
<dbReference type="AlphaFoldDB" id="G7UU89"/>
<keyword evidence="1" id="KW-0812">Transmembrane</keyword>
<accession>G7UU89</accession>
<gene>
    <name evidence="2" type="ordered locus">DSC_01625</name>
</gene>
<keyword evidence="1" id="KW-1133">Transmembrane helix</keyword>
<evidence type="ECO:0000313" key="3">
    <source>
        <dbReference type="Proteomes" id="UP000005870"/>
    </source>
</evidence>
<keyword evidence="1" id="KW-0472">Membrane</keyword>
<feature type="transmembrane region" description="Helical" evidence="1">
    <location>
        <begin position="36"/>
        <end position="65"/>
    </location>
</feature>
<name>G7UU89_PSEUP</name>